<feature type="domain" description="FecR protein" evidence="2">
    <location>
        <begin position="176"/>
        <end position="270"/>
    </location>
</feature>
<name>A0ABY4I6U7_CHIFI</name>
<keyword evidence="4" id="KW-1185">Reference proteome</keyword>
<evidence type="ECO:0000259" key="2">
    <source>
        <dbReference type="Pfam" id="PF04773"/>
    </source>
</evidence>
<evidence type="ECO:0000313" key="3">
    <source>
        <dbReference type="EMBL" id="UPK71812.1"/>
    </source>
</evidence>
<keyword evidence="1" id="KW-0472">Membrane</keyword>
<protein>
    <submittedName>
        <fullName evidence="3">FecR domain-containing protein</fullName>
    </submittedName>
</protein>
<dbReference type="PANTHER" id="PTHR30273">
    <property type="entry name" value="PERIPLASMIC SIGNAL SENSOR AND SIGMA FACTOR ACTIVATOR FECR-RELATED"/>
    <property type="match status" value="1"/>
</dbReference>
<accession>A0ABY4I6U7</accession>
<evidence type="ECO:0000256" key="1">
    <source>
        <dbReference type="SAM" id="Phobius"/>
    </source>
</evidence>
<dbReference type="EMBL" id="CP095855">
    <property type="protein sequence ID" value="UPK71812.1"/>
    <property type="molecule type" value="Genomic_DNA"/>
</dbReference>
<organism evidence="3 4">
    <name type="scientific">Chitinophaga filiformis</name>
    <name type="common">Myxococcus filiformis</name>
    <name type="synonym">Flexibacter filiformis</name>
    <dbReference type="NCBI Taxonomy" id="104663"/>
    <lineage>
        <taxon>Bacteria</taxon>
        <taxon>Pseudomonadati</taxon>
        <taxon>Bacteroidota</taxon>
        <taxon>Chitinophagia</taxon>
        <taxon>Chitinophagales</taxon>
        <taxon>Chitinophagaceae</taxon>
        <taxon>Chitinophaga</taxon>
    </lineage>
</organism>
<dbReference type="InterPro" id="IPR012373">
    <property type="entry name" value="Ferrdict_sens_TM"/>
</dbReference>
<dbReference type="Gene3D" id="2.60.120.1440">
    <property type="match status" value="1"/>
</dbReference>
<sequence length="377" mass="42226">MKKTTDYITALIIARITGSITPQEEVLLNNLLEKFPEVRALSDFLNETPPPVNIPDRDILEQEAMNIIRMAESRNQMTSASHVRLKRRRYVRPTTIAACMVAIIAVGVIARYLIQQRPQNVHTGRKDAVSVSLLIGGDTVPLSGEKLTIDPDKGLLIDDAYLLRTLKNINKDLTATLAVPAGKRYALELSDGSKASVNSATELKFPLRFKERERAVNVNGEAYFTVKANASRPFIVQLPNSKAIAMGTEFNVNSYNEQQPRIALVSGNVQVTNGHSTALLKPGEVATGFDRQLKVGPMDKDETSWLNDEIYIHDASEKEIVKLTWIYWQKKLTIDKPLENNMISLIIDRRKPIDSFLVQLAPLDKIHPDGDGYRIER</sequence>
<evidence type="ECO:0000313" key="4">
    <source>
        <dbReference type="Proteomes" id="UP000830198"/>
    </source>
</evidence>
<reference evidence="3 4" key="1">
    <citation type="submission" date="2022-04" db="EMBL/GenBank/DDBJ databases">
        <title>The arsenic-methylating capacity of Chitinophaga filiformis YT5 during chitin decomposition.</title>
        <authorList>
            <person name="Chen G."/>
            <person name="Liang Y."/>
        </authorList>
    </citation>
    <scope>NUCLEOTIDE SEQUENCE [LARGE SCALE GENOMIC DNA]</scope>
    <source>
        <strain evidence="3 4">YT5</strain>
    </source>
</reference>
<dbReference type="RefSeq" id="WP_247813925.1">
    <property type="nucleotide sequence ID" value="NZ_CP095855.1"/>
</dbReference>
<gene>
    <name evidence="3" type="ORF">MYF79_11015</name>
</gene>
<feature type="transmembrane region" description="Helical" evidence="1">
    <location>
        <begin position="94"/>
        <end position="114"/>
    </location>
</feature>
<dbReference type="Pfam" id="PF04773">
    <property type="entry name" value="FecR"/>
    <property type="match status" value="1"/>
</dbReference>
<proteinExistence type="predicted"/>
<keyword evidence="1" id="KW-0812">Transmembrane</keyword>
<dbReference type="InterPro" id="IPR006860">
    <property type="entry name" value="FecR"/>
</dbReference>
<dbReference type="Proteomes" id="UP000830198">
    <property type="component" value="Chromosome"/>
</dbReference>
<dbReference type="PANTHER" id="PTHR30273:SF2">
    <property type="entry name" value="PROTEIN FECR"/>
    <property type="match status" value="1"/>
</dbReference>
<keyword evidence="1" id="KW-1133">Transmembrane helix</keyword>